<dbReference type="GO" id="GO:0016616">
    <property type="term" value="F:oxidoreductase activity, acting on the CH-OH group of donors, NAD or NADP as acceptor"/>
    <property type="evidence" value="ECO:0007669"/>
    <property type="project" value="TreeGrafter"/>
</dbReference>
<dbReference type="EMBL" id="CP007493">
    <property type="protein sequence ID" value="AJB41970.1"/>
    <property type="molecule type" value="Genomic_DNA"/>
</dbReference>
<dbReference type="AlphaFoldDB" id="A0A3G1A5A9"/>
<dbReference type="InterPro" id="IPR020904">
    <property type="entry name" value="Sc_DH/Rdtase_CS"/>
</dbReference>
<dbReference type="NCBIfam" id="NF005559">
    <property type="entry name" value="PRK07231.1"/>
    <property type="match status" value="1"/>
</dbReference>
<proteinExistence type="inferred from homology"/>
<dbReference type="KEGG" id="tcb:TCARB_0920"/>
<dbReference type="PANTHER" id="PTHR42760:SF133">
    <property type="entry name" value="3-OXOACYL-[ACYL-CARRIER-PROTEIN] REDUCTASE"/>
    <property type="match status" value="1"/>
</dbReference>
<keyword evidence="2" id="KW-0560">Oxidoreductase</keyword>
<dbReference type="Proteomes" id="UP000266720">
    <property type="component" value="Chromosome"/>
</dbReference>
<evidence type="ECO:0000256" key="2">
    <source>
        <dbReference type="ARBA" id="ARBA00023002"/>
    </source>
</evidence>
<comment type="similarity">
    <text evidence="1">Belongs to the short-chain dehydrogenases/reductases (SDR) family.</text>
</comment>
<protein>
    <submittedName>
        <fullName evidence="3">Short-chain dehydrogenase/reductase SDR</fullName>
    </submittedName>
</protein>
<name>A0A3G1A5A9_9CREN</name>
<dbReference type="SUPFAM" id="SSF51735">
    <property type="entry name" value="NAD(P)-binding Rossmann-fold domains"/>
    <property type="match status" value="1"/>
</dbReference>
<dbReference type="PROSITE" id="PS00061">
    <property type="entry name" value="ADH_SHORT"/>
    <property type="match status" value="1"/>
</dbReference>
<dbReference type="InterPro" id="IPR002347">
    <property type="entry name" value="SDR_fam"/>
</dbReference>
<dbReference type="PANTHER" id="PTHR42760">
    <property type="entry name" value="SHORT-CHAIN DEHYDROGENASES/REDUCTASES FAMILY MEMBER"/>
    <property type="match status" value="1"/>
</dbReference>
<dbReference type="InterPro" id="IPR036291">
    <property type="entry name" value="NAD(P)-bd_dom_sf"/>
</dbReference>
<evidence type="ECO:0000313" key="4">
    <source>
        <dbReference type="Proteomes" id="UP000266720"/>
    </source>
</evidence>
<dbReference type="PRINTS" id="PR00080">
    <property type="entry name" value="SDRFAMILY"/>
</dbReference>
<evidence type="ECO:0000313" key="3">
    <source>
        <dbReference type="EMBL" id="AJB41970.1"/>
    </source>
</evidence>
<dbReference type="RefSeq" id="WP_052886831.1">
    <property type="nucleotide sequence ID" value="NZ_CP007493.1"/>
</dbReference>
<accession>A0A3G1A5A9</accession>
<evidence type="ECO:0000256" key="1">
    <source>
        <dbReference type="ARBA" id="ARBA00006484"/>
    </source>
</evidence>
<dbReference type="GeneID" id="25406343"/>
<dbReference type="Gene3D" id="3.40.50.720">
    <property type="entry name" value="NAD(P)-binding Rossmann-like Domain"/>
    <property type="match status" value="1"/>
</dbReference>
<dbReference type="STRING" id="697581.TCARB_0920"/>
<dbReference type="PRINTS" id="PR00081">
    <property type="entry name" value="GDHRDH"/>
</dbReference>
<dbReference type="Pfam" id="PF13561">
    <property type="entry name" value="adh_short_C2"/>
    <property type="match status" value="1"/>
</dbReference>
<sequence length="301" mass="33438">MDRFREKTCIVTGGARGIGAAIATRLGTEGCTVAIFDIDEQAGEYRQRELEKNGIKAVFYKVDVASEEMVKQAVEDFYGKHGRIDILVNNAGIGFSGKSIEEQTLEEWRRIIDTNLTGTWLCTKHVVRYMKKTGGVIINIASTRAFQSEPNTEPYSASKGGIVALSHALAVSLAKYHIRVISISPGWVDTSHWQVPPRQPQLTPLDHEWHPAGRVGKPEDIAALVAFLASDDAQWITGTNITIDGGITTKMFYPDLDQIQRLLATLLQDEETAQTLTKLAEKLHTNKDILREIRNKYLSTS</sequence>
<dbReference type="FunFam" id="3.40.50.720:FF:000084">
    <property type="entry name" value="Short-chain dehydrogenase reductase"/>
    <property type="match status" value="1"/>
</dbReference>
<reference evidence="4" key="1">
    <citation type="book" date="2010" name="EXTREMOPHILES" publisher="0:0-0">
        <title>Complete genome sequences of ten hyperthermophilic archaea reveal their metabolic capabilities and possible ecological roles.</title>
        <editorList>
            <person name="?"/>
        </editorList>
        <authorList>
            <person name="Ravin N.V."/>
            <person name="Mardanov A.V."/>
            <person name="Bonch-Osmolovskaya E.A."/>
            <person name="Skryabin K.G."/>
        </authorList>
    </citation>
    <scope>NUCLEOTIDE SEQUENCE [LARGE SCALE GENOMIC DNA]</scope>
    <source>
        <strain evidence="4">1505</strain>
    </source>
</reference>
<organism evidence="3 4">
    <name type="scientific">Thermofilum adornatum 1505</name>
    <dbReference type="NCBI Taxonomy" id="697581"/>
    <lineage>
        <taxon>Archaea</taxon>
        <taxon>Thermoproteota</taxon>
        <taxon>Thermoprotei</taxon>
        <taxon>Thermofilales</taxon>
        <taxon>Thermofilaceae</taxon>
        <taxon>Thermofilum</taxon>
    </lineage>
</organism>
<gene>
    <name evidence="3" type="ORF">TCARB_0920</name>
</gene>